<dbReference type="Pfam" id="PF04773">
    <property type="entry name" value="FecR"/>
    <property type="match status" value="1"/>
</dbReference>
<keyword evidence="2" id="KW-0472">Membrane</keyword>
<dbReference type="EMBL" id="PJCH01000005">
    <property type="protein sequence ID" value="PQA88320.1"/>
    <property type="molecule type" value="Genomic_DNA"/>
</dbReference>
<sequence length="360" mass="39451">MNPAQPTNNADDRRTARKQASEWQVRLHNGEVREDDDAFREWLEASPVNAAAMDRARSIWASMGENAVAPEILKVRRDAIDRSRGTITRRWLTAQSRPFKVAMRAAAALAVVAAISLPVLFVGLRSDPNSQPVSDPGAVVASETYKTGIAETRIVTLTDNSRVTLDAATQLIVRYTAEAREIELLAGQAFFDVAKDKSRPFRVRAGAQRVLATGTEFNVSMIGREVRVTLVEGEVVVTGERPDAEDGPVAPPVKLRQGEQLVVPDAGLPGIKTNADMEKASAWRNGKVILDGDTLAEAVEQMNRYSRIRLSIASDGLEQYRISGVFHAGDTDAFVDAVEAYLPVDARRLSATQIEFYSRH</sequence>
<dbReference type="Pfam" id="PF16220">
    <property type="entry name" value="DUF4880"/>
    <property type="match status" value="1"/>
</dbReference>
<feature type="domain" description="FecR N-terminal" evidence="4">
    <location>
        <begin position="18"/>
        <end position="58"/>
    </location>
</feature>
<dbReference type="RefSeq" id="WP_104829564.1">
    <property type="nucleotide sequence ID" value="NZ_PJCH01000005.1"/>
</dbReference>
<organism evidence="5 6">
    <name type="scientific">Hyphococcus luteus</name>
    <dbReference type="NCBI Taxonomy" id="2058213"/>
    <lineage>
        <taxon>Bacteria</taxon>
        <taxon>Pseudomonadati</taxon>
        <taxon>Pseudomonadota</taxon>
        <taxon>Alphaproteobacteria</taxon>
        <taxon>Parvularculales</taxon>
        <taxon>Parvularculaceae</taxon>
        <taxon>Hyphococcus</taxon>
    </lineage>
</organism>
<accession>A0A2S7K723</accession>
<dbReference type="OrthoDB" id="9798846at2"/>
<dbReference type="InterPro" id="IPR006860">
    <property type="entry name" value="FecR"/>
</dbReference>
<feature type="transmembrane region" description="Helical" evidence="2">
    <location>
        <begin position="105"/>
        <end position="124"/>
    </location>
</feature>
<feature type="domain" description="FecR protein" evidence="3">
    <location>
        <begin position="144"/>
        <end position="235"/>
    </location>
</feature>
<evidence type="ECO:0000259" key="3">
    <source>
        <dbReference type="Pfam" id="PF04773"/>
    </source>
</evidence>
<dbReference type="InterPro" id="IPR032623">
    <property type="entry name" value="FecR_N"/>
</dbReference>
<evidence type="ECO:0000259" key="4">
    <source>
        <dbReference type="Pfam" id="PF16220"/>
    </source>
</evidence>
<dbReference type="PANTHER" id="PTHR30273:SF2">
    <property type="entry name" value="PROTEIN FECR"/>
    <property type="match status" value="1"/>
</dbReference>
<feature type="region of interest" description="Disordered" evidence="1">
    <location>
        <begin position="1"/>
        <end position="22"/>
    </location>
</feature>
<reference evidence="5 6" key="1">
    <citation type="submission" date="2017-12" db="EMBL/GenBank/DDBJ databases">
        <authorList>
            <person name="Hurst M.R.H."/>
        </authorList>
    </citation>
    <scope>NUCLEOTIDE SEQUENCE [LARGE SCALE GENOMIC DNA]</scope>
    <source>
        <strain evidence="5 6">SY-3-19</strain>
    </source>
</reference>
<dbReference type="Gene3D" id="2.60.120.1440">
    <property type="match status" value="1"/>
</dbReference>
<keyword evidence="2" id="KW-0812">Transmembrane</keyword>
<dbReference type="PIRSF" id="PIRSF018266">
    <property type="entry name" value="FecR"/>
    <property type="match status" value="1"/>
</dbReference>
<protein>
    <recommendedName>
        <fullName evidence="7">FecR protein domain-containing protein</fullName>
    </recommendedName>
</protein>
<evidence type="ECO:0000313" key="6">
    <source>
        <dbReference type="Proteomes" id="UP000239504"/>
    </source>
</evidence>
<evidence type="ECO:0008006" key="7">
    <source>
        <dbReference type="Google" id="ProtNLM"/>
    </source>
</evidence>
<name>A0A2S7K723_9PROT</name>
<evidence type="ECO:0000256" key="2">
    <source>
        <dbReference type="SAM" id="Phobius"/>
    </source>
</evidence>
<gene>
    <name evidence="5" type="ORF">CW354_08450</name>
</gene>
<dbReference type="AlphaFoldDB" id="A0A2S7K723"/>
<keyword evidence="2" id="KW-1133">Transmembrane helix</keyword>
<keyword evidence="6" id="KW-1185">Reference proteome</keyword>
<comment type="caution">
    <text evidence="5">The sequence shown here is derived from an EMBL/GenBank/DDBJ whole genome shotgun (WGS) entry which is preliminary data.</text>
</comment>
<evidence type="ECO:0000313" key="5">
    <source>
        <dbReference type="EMBL" id="PQA88320.1"/>
    </source>
</evidence>
<dbReference type="InterPro" id="IPR012373">
    <property type="entry name" value="Ferrdict_sens_TM"/>
</dbReference>
<dbReference type="GO" id="GO:0016989">
    <property type="term" value="F:sigma factor antagonist activity"/>
    <property type="evidence" value="ECO:0007669"/>
    <property type="project" value="TreeGrafter"/>
</dbReference>
<dbReference type="PANTHER" id="PTHR30273">
    <property type="entry name" value="PERIPLASMIC SIGNAL SENSOR AND SIGMA FACTOR ACTIVATOR FECR-RELATED"/>
    <property type="match status" value="1"/>
</dbReference>
<dbReference type="Proteomes" id="UP000239504">
    <property type="component" value="Unassembled WGS sequence"/>
</dbReference>
<proteinExistence type="predicted"/>
<evidence type="ECO:0000256" key="1">
    <source>
        <dbReference type="SAM" id="MobiDB-lite"/>
    </source>
</evidence>